<evidence type="ECO:0000256" key="14">
    <source>
        <dbReference type="ARBA" id="ARBA00022990"/>
    </source>
</evidence>
<evidence type="ECO:0000256" key="10">
    <source>
        <dbReference type="ARBA" id="ARBA00022737"/>
    </source>
</evidence>
<evidence type="ECO:0000256" key="1">
    <source>
        <dbReference type="ARBA" id="ARBA00000707"/>
    </source>
</evidence>
<evidence type="ECO:0000256" key="17">
    <source>
        <dbReference type="ARBA" id="ARBA00031481"/>
    </source>
</evidence>
<evidence type="ECO:0000256" key="11">
    <source>
        <dbReference type="ARBA" id="ARBA00022771"/>
    </source>
</evidence>
<evidence type="ECO:0000256" key="4">
    <source>
        <dbReference type="ARBA" id="ARBA00010469"/>
    </source>
</evidence>
<dbReference type="FunFam" id="3.90.70.130:FF:000002">
    <property type="entry name" value="Zinc finger containing ubiquitin peptidase 1"/>
    <property type="match status" value="1"/>
</dbReference>
<dbReference type="GO" id="GO:0008270">
    <property type="term" value="F:zinc ion binding"/>
    <property type="evidence" value="ECO:0007669"/>
    <property type="project" value="UniProtKB-KW"/>
</dbReference>
<evidence type="ECO:0000256" key="3">
    <source>
        <dbReference type="ARBA" id="ARBA00004496"/>
    </source>
</evidence>
<dbReference type="InterPro" id="IPR012462">
    <property type="entry name" value="UFSP1/2_DUB_cat"/>
</dbReference>
<evidence type="ECO:0000313" key="21">
    <source>
        <dbReference type="Proteomes" id="UP001152759"/>
    </source>
</evidence>
<dbReference type="PANTHER" id="PTHR48153">
    <property type="entry name" value="UFM1-SPECIFIC PROTEASE 2"/>
    <property type="match status" value="1"/>
</dbReference>
<evidence type="ECO:0000256" key="12">
    <source>
        <dbReference type="ARBA" id="ARBA00022801"/>
    </source>
</evidence>
<dbReference type="Pfam" id="PF07910">
    <property type="entry name" value="Peptidase_C78"/>
    <property type="match status" value="1"/>
</dbReference>
<keyword evidence="9" id="KW-0479">Metal-binding</keyword>
<dbReference type="EC" id="3.4.19.12" evidence="6"/>
<evidence type="ECO:0000256" key="2">
    <source>
        <dbReference type="ARBA" id="ARBA00004123"/>
    </source>
</evidence>
<comment type="subcellular location">
    <subcellularLocation>
        <location evidence="3">Cytoplasm</location>
    </subcellularLocation>
    <subcellularLocation>
        <location evidence="2">Nucleus</location>
    </subcellularLocation>
</comment>
<reference evidence="20" key="1">
    <citation type="submission" date="2021-12" db="EMBL/GenBank/DDBJ databases">
        <authorList>
            <person name="King R."/>
        </authorList>
    </citation>
    <scope>NUCLEOTIDE SEQUENCE</scope>
</reference>
<accession>A0A9P0G4A0</accession>
<dbReference type="GO" id="GO:0005634">
    <property type="term" value="C:nucleus"/>
    <property type="evidence" value="ECO:0007669"/>
    <property type="project" value="UniProtKB-SubCell"/>
</dbReference>
<evidence type="ECO:0000256" key="15">
    <source>
        <dbReference type="ARBA" id="ARBA00023242"/>
    </source>
</evidence>
<keyword evidence="8" id="KW-0963">Cytoplasm</keyword>
<dbReference type="EMBL" id="OU963863">
    <property type="protein sequence ID" value="CAH0765834.1"/>
    <property type="molecule type" value="Genomic_DNA"/>
</dbReference>
<keyword evidence="21" id="KW-1185">Reference proteome</keyword>
<dbReference type="GO" id="GO:0004843">
    <property type="term" value="F:cysteine-type deubiquitinase activity"/>
    <property type="evidence" value="ECO:0007669"/>
    <property type="project" value="UniProtKB-EC"/>
</dbReference>
<evidence type="ECO:0000256" key="7">
    <source>
        <dbReference type="ARBA" id="ARBA00021993"/>
    </source>
</evidence>
<evidence type="ECO:0000256" key="13">
    <source>
        <dbReference type="ARBA" id="ARBA00022833"/>
    </source>
</evidence>
<evidence type="ECO:0000313" key="20">
    <source>
        <dbReference type="EMBL" id="CAH0765834.1"/>
    </source>
</evidence>
<proteinExistence type="inferred from homology"/>
<comment type="catalytic activity">
    <reaction evidence="1">
        <text>Thiol-dependent hydrolysis of ester, thioester, amide, peptide and isopeptide bonds formed by the C-terminal Gly of ubiquitin (a 76-residue protein attached to proteins as an intracellular targeting signal).</text>
        <dbReference type="EC" id="3.4.19.12"/>
    </reaction>
</comment>
<evidence type="ECO:0000256" key="16">
    <source>
        <dbReference type="ARBA" id="ARBA00029662"/>
    </source>
</evidence>
<keyword evidence="14" id="KW-0007">Acetylation</keyword>
<dbReference type="Gene3D" id="3.90.70.130">
    <property type="match status" value="1"/>
</dbReference>
<evidence type="ECO:0000256" key="18">
    <source>
        <dbReference type="ARBA" id="ARBA00045669"/>
    </source>
</evidence>
<comment type="function">
    <text evidence="18">Deubiquitinase with endodeubiquitinase activity that specifically interacts with and cleaves 'Lys-63'-linked long polyubiquitin chains. Shows only weak activity against 'Lys-11' and 'Lys-48'-linked chains. Plays an important role in genome stability pathways, functioning to prevent spontaneous DNA damage and also promote cellular survival in response to exogenous DNA damage. Modulates the ubiquitination status of replication protein A (RPA) complex proteins in response to replication stress.</text>
</comment>
<dbReference type="Proteomes" id="UP001152759">
    <property type="component" value="Chromosome 2"/>
</dbReference>
<keyword evidence="10" id="KW-0677">Repeat</keyword>
<protein>
    <recommendedName>
        <fullName evidence="7">Zinc finger-containing ubiquitin peptidase 1</fullName>
        <ecNumber evidence="6">3.4.19.12</ecNumber>
    </recommendedName>
    <alternativeName>
        <fullName evidence="17">Lys-63-specific deubiquitinase ZUFSP</fullName>
    </alternativeName>
    <alternativeName>
        <fullName evidence="16">Zinc finger with UFM1-specific peptidase domain protein</fullName>
    </alternativeName>
</protein>
<dbReference type="GO" id="GO:0071567">
    <property type="term" value="F:deUFMylase activity"/>
    <property type="evidence" value="ECO:0007669"/>
    <property type="project" value="UniProtKB-ARBA"/>
</dbReference>
<comment type="similarity">
    <text evidence="4">Belongs to the peptidase C78 family. ZUFSP subfamily.</text>
</comment>
<keyword evidence="13" id="KW-0862">Zinc</keyword>
<evidence type="ECO:0000256" key="8">
    <source>
        <dbReference type="ARBA" id="ARBA00022490"/>
    </source>
</evidence>
<evidence type="ECO:0000256" key="9">
    <source>
        <dbReference type="ARBA" id="ARBA00022723"/>
    </source>
</evidence>
<keyword evidence="12" id="KW-0378">Hydrolase</keyword>
<evidence type="ECO:0000259" key="19">
    <source>
        <dbReference type="Pfam" id="PF07910"/>
    </source>
</evidence>
<organism evidence="20 21">
    <name type="scientific">Bemisia tabaci</name>
    <name type="common">Sweetpotato whitefly</name>
    <name type="synonym">Aleurodes tabaci</name>
    <dbReference type="NCBI Taxonomy" id="7038"/>
    <lineage>
        <taxon>Eukaryota</taxon>
        <taxon>Metazoa</taxon>
        <taxon>Ecdysozoa</taxon>
        <taxon>Arthropoda</taxon>
        <taxon>Hexapoda</taxon>
        <taxon>Insecta</taxon>
        <taxon>Pterygota</taxon>
        <taxon>Neoptera</taxon>
        <taxon>Paraneoptera</taxon>
        <taxon>Hemiptera</taxon>
        <taxon>Sternorrhyncha</taxon>
        <taxon>Aleyrodoidea</taxon>
        <taxon>Aleyrodidae</taxon>
        <taxon>Aleyrodinae</taxon>
        <taxon>Bemisia</taxon>
    </lineage>
</organism>
<sequence>MDRLLAQELEKADKETQRLQEEQEFELLKVQYGMDDECNFKEQSIKNMKKEVEAGTLSLADFANRQHGLRLAESNGLDDGSSCTQNLALVVAAASRNCSNVAGAFMCSYVDHYASTYGDRGWGCGYRNTQMILSSLLQHTGYNDRINQLWHVARNLACKEHSVPRSGMPSVSHLQKHVEWAWREGFDLQGAEQLGARVFNTRKWIGATEVTTILSSLKIRCQLVDFHRPTSPNGCHPELFNWVLQYFQSKDDFKPPLYLQHQGHSRTIIGVEQLKDEFVNLLVLDPSHPKSQMEKLKSTSPAISSLRLLRKTLYDMKAKQYQIVVVCGLVNSEAEYQRSKVLRSIQVPQK</sequence>
<name>A0A9P0G4A0_BEMTA</name>
<comment type="subunit">
    <text evidence="5">Interacts with RPA1 and RPA2.</text>
</comment>
<evidence type="ECO:0000256" key="5">
    <source>
        <dbReference type="ARBA" id="ARBA00011274"/>
    </source>
</evidence>
<feature type="domain" description="UFSP1/2/DUB catalytic" evidence="19">
    <location>
        <begin position="106"/>
        <end position="324"/>
    </location>
</feature>
<keyword evidence="15" id="KW-0539">Nucleus</keyword>
<dbReference type="GO" id="GO:0005737">
    <property type="term" value="C:cytoplasm"/>
    <property type="evidence" value="ECO:0007669"/>
    <property type="project" value="UniProtKB-SubCell"/>
</dbReference>
<dbReference type="PANTHER" id="PTHR48153:SF4">
    <property type="entry name" value="UBIQUITIN CARBOXYL-TERMINAL HYDROLASE MUG105"/>
    <property type="match status" value="1"/>
</dbReference>
<evidence type="ECO:0000256" key="6">
    <source>
        <dbReference type="ARBA" id="ARBA00012759"/>
    </source>
</evidence>
<gene>
    <name evidence="20" type="ORF">BEMITA_LOCUS3987</name>
</gene>
<dbReference type="AlphaFoldDB" id="A0A9P0G4A0"/>
<keyword evidence="11" id="KW-0863">Zinc-finger</keyword>